<evidence type="ECO:0000313" key="1">
    <source>
        <dbReference type="EMBL" id="MBD2200762.1"/>
    </source>
</evidence>
<dbReference type="GO" id="GO:0032259">
    <property type="term" value="P:methylation"/>
    <property type="evidence" value="ECO:0007669"/>
    <property type="project" value="UniProtKB-KW"/>
</dbReference>
<protein>
    <submittedName>
        <fullName evidence="1">Class I SAM-dependent methyltransferase</fullName>
    </submittedName>
</protein>
<keyword evidence="2" id="KW-1185">Reference proteome</keyword>
<keyword evidence="1" id="KW-0808">Transferase</keyword>
<dbReference type="InterPro" id="IPR029063">
    <property type="entry name" value="SAM-dependent_MTases_sf"/>
</dbReference>
<dbReference type="Proteomes" id="UP000658514">
    <property type="component" value="Unassembled WGS sequence"/>
</dbReference>
<dbReference type="GO" id="GO:0008168">
    <property type="term" value="F:methyltransferase activity"/>
    <property type="evidence" value="ECO:0007669"/>
    <property type="project" value="UniProtKB-KW"/>
</dbReference>
<dbReference type="Gene3D" id="3.40.50.150">
    <property type="entry name" value="Vaccinia Virus protein VP39"/>
    <property type="match status" value="1"/>
</dbReference>
<keyword evidence="1" id="KW-0489">Methyltransferase</keyword>
<organism evidence="1 2">
    <name type="scientific">Calothrix parietina FACHB-288</name>
    <dbReference type="NCBI Taxonomy" id="2692896"/>
    <lineage>
        <taxon>Bacteria</taxon>
        <taxon>Bacillati</taxon>
        <taxon>Cyanobacteriota</taxon>
        <taxon>Cyanophyceae</taxon>
        <taxon>Nostocales</taxon>
        <taxon>Calotrichaceae</taxon>
        <taxon>Calothrix</taxon>
    </lineage>
</organism>
<dbReference type="Pfam" id="PF13489">
    <property type="entry name" value="Methyltransf_23"/>
    <property type="match status" value="1"/>
</dbReference>
<sequence length="254" mass="28764">MTAKTANYTSQYFTSKIFETDYATLAAVIIELYHPQTVVEFGCGPGHLSRELAQRGVQVTCVDGYSQPNFAGLSVEFYPLDLNDSVAIKKLFEHKQFDLSICLEVAEHLEEESSQALVKWLTQVAPIVIFSAAVPNQKGRGHINLQTREYWHNIFSQREFVIADRIREKLRNSNIAPWYRYNVIDYIQIQHPQAPNLADVLPRLIASESAAASGFYDEYNKRLDAEEHLKSAPTPLSKLVNQLGSFAKGLLRRS</sequence>
<dbReference type="SUPFAM" id="SSF53335">
    <property type="entry name" value="S-adenosyl-L-methionine-dependent methyltransferases"/>
    <property type="match status" value="1"/>
</dbReference>
<comment type="caution">
    <text evidence="1">The sequence shown here is derived from an EMBL/GenBank/DDBJ whole genome shotgun (WGS) entry which is preliminary data.</text>
</comment>
<dbReference type="EMBL" id="JACJQH010000111">
    <property type="protein sequence ID" value="MBD2200762.1"/>
    <property type="molecule type" value="Genomic_DNA"/>
</dbReference>
<gene>
    <name evidence="1" type="ORF">H6G24_35870</name>
</gene>
<dbReference type="RefSeq" id="WP_190546823.1">
    <property type="nucleotide sequence ID" value="NZ_CAWPNO010000015.1"/>
</dbReference>
<evidence type="ECO:0000313" key="2">
    <source>
        <dbReference type="Proteomes" id="UP000658514"/>
    </source>
</evidence>
<accession>A0ABR8AL52</accession>
<proteinExistence type="predicted"/>
<reference evidence="1 2" key="1">
    <citation type="journal article" date="2020" name="ISME J.">
        <title>Comparative genomics reveals insights into cyanobacterial evolution and habitat adaptation.</title>
        <authorList>
            <person name="Chen M.Y."/>
            <person name="Teng W.K."/>
            <person name="Zhao L."/>
            <person name="Hu C.X."/>
            <person name="Zhou Y.K."/>
            <person name="Han B.P."/>
            <person name="Song L.R."/>
            <person name="Shu W.S."/>
        </authorList>
    </citation>
    <scope>NUCLEOTIDE SEQUENCE [LARGE SCALE GENOMIC DNA]</scope>
    <source>
        <strain evidence="1 2">FACHB-288</strain>
    </source>
</reference>
<name>A0ABR8AL52_9CYAN</name>
<dbReference type="CDD" id="cd02440">
    <property type="entry name" value="AdoMet_MTases"/>
    <property type="match status" value="1"/>
</dbReference>